<dbReference type="InterPro" id="IPR040449">
    <property type="entry name" value="Peptidase_S66_N"/>
</dbReference>
<name>A0A8J3Z7V0_9ACTN</name>
<dbReference type="Pfam" id="PF02016">
    <property type="entry name" value="Peptidase_S66"/>
    <property type="match status" value="1"/>
</dbReference>
<dbReference type="InterPro" id="IPR029062">
    <property type="entry name" value="Class_I_gatase-like"/>
</dbReference>
<accession>A0A8J3Z7V0</accession>
<keyword evidence="6" id="KW-1185">Reference proteome</keyword>
<comment type="caution">
    <text evidence="5">The sequence shown here is derived from an EMBL/GenBank/DDBJ whole genome shotgun (WGS) entry which is preliminary data.</text>
</comment>
<dbReference type="GO" id="GO:0016787">
    <property type="term" value="F:hydrolase activity"/>
    <property type="evidence" value="ECO:0007669"/>
    <property type="project" value="UniProtKB-KW"/>
</dbReference>
<evidence type="ECO:0000256" key="2">
    <source>
        <dbReference type="ARBA" id="ARBA00022801"/>
    </source>
</evidence>
<dbReference type="EMBL" id="BOPG01000024">
    <property type="protein sequence ID" value="GIJ56570.1"/>
    <property type="molecule type" value="Genomic_DNA"/>
</dbReference>
<dbReference type="PANTHER" id="PTHR30237">
    <property type="entry name" value="MURAMOYLTETRAPEPTIDE CARBOXYPEPTIDASE"/>
    <property type="match status" value="1"/>
</dbReference>
<dbReference type="PANTHER" id="PTHR30237:SF4">
    <property type="entry name" value="LD-CARBOXYPEPTIDASE C-TERMINAL DOMAIN-CONTAINING PROTEIN"/>
    <property type="match status" value="1"/>
</dbReference>
<dbReference type="Proteomes" id="UP000612585">
    <property type="component" value="Unassembled WGS sequence"/>
</dbReference>
<protein>
    <submittedName>
        <fullName evidence="5">LD-carboxypeptidase</fullName>
    </submittedName>
</protein>
<feature type="domain" description="LD-carboxypeptidase N-terminal" evidence="3">
    <location>
        <begin position="20"/>
        <end position="135"/>
    </location>
</feature>
<dbReference type="InterPro" id="IPR027461">
    <property type="entry name" value="Carboxypeptidase_A_C_sf"/>
</dbReference>
<organism evidence="5 6">
    <name type="scientific">Virgisporangium aurantiacum</name>
    <dbReference type="NCBI Taxonomy" id="175570"/>
    <lineage>
        <taxon>Bacteria</taxon>
        <taxon>Bacillati</taxon>
        <taxon>Actinomycetota</taxon>
        <taxon>Actinomycetes</taxon>
        <taxon>Micromonosporales</taxon>
        <taxon>Micromonosporaceae</taxon>
        <taxon>Virgisporangium</taxon>
    </lineage>
</organism>
<dbReference type="Pfam" id="PF17676">
    <property type="entry name" value="Peptidase_S66C"/>
    <property type="match status" value="1"/>
</dbReference>
<reference evidence="5" key="1">
    <citation type="submission" date="2021-01" db="EMBL/GenBank/DDBJ databases">
        <title>Whole genome shotgun sequence of Virgisporangium aurantiacum NBRC 16421.</title>
        <authorList>
            <person name="Komaki H."/>
            <person name="Tamura T."/>
        </authorList>
    </citation>
    <scope>NUCLEOTIDE SEQUENCE</scope>
    <source>
        <strain evidence="5">NBRC 16421</strain>
    </source>
</reference>
<dbReference type="InterPro" id="IPR027478">
    <property type="entry name" value="LdcA_N"/>
</dbReference>
<feature type="domain" description="LD-carboxypeptidase C-terminal" evidence="4">
    <location>
        <begin position="209"/>
        <end position="340"/>
    </location>
</feature>
<dbReference type="SUPFAM" id="SSF52317">
    <property type="entry name" value="Class I glutamine amidotransferase-like"/>
    <property type="match status" value="1"/>
</dbReference>
<gene>
    <name evidence="5" type="ORF">Vau01_040860</name>
</gene>
<dbReference type="AlphaFoldDB" id="A0A8J3Z7V0"/>
<evidence type="ECO:0000259" key="4">
    <source>
        <dbReference type="Pfam" id="PF17676"/>
    </source>
</evidence>
<dbReference type="Gene3D" id="3.40.50.10740">
    <property type="entry name" value="Class I glutamine amidotransferase-like"/>
    <property type="match status" value="1"/>
</dbReference>
<dbReference type="Gene3D" id="3.50.30.60">
    <property type="entry name" value="LD-carboxypeptidase A C-terminal domain-like"/>
    <property type="match status" value="1"/>
</dbReference>
<evidence type="ECO:0000256" key="1">
    <source>
        <dbReference type="ARBA" id="ARBA00010233"/>
    </source>
</evidence>
<evidence type="ECO:0000313" key="6">
    <source>
        <dbReference type="Proteomes" id="UP000612585"/>
    </source>
</evidence>
<dbReference type="SUPFAM" id="SSF141986">
    <property type="entry name" value="LD-carboxypeptidase A C-terminal domain-like"/>
    <property type="match status" value="1"/>
</dbReference>
<proteinExistence type="inferred from homology"/>
<sequence>MADMTHEPVRPRKARPGDRIAVLSPSFAAAGAFPAVHEQAMRRLADVTGLVPVEYPTTRQVGASPEARAADVNAALADPDVRAILAVIGGEDQITVIPHLDPDLARADPKPFLGTSDNTNLHHWLWGNGVASFYGGSSQVHLGPGPAVDDIHVRALRAALLTGERLEITDPGESEDIGIDWADPRALESYGEREPTEPWDWYGPRRTVTGRTWGGCIEVVEWILTAGRFPFGPDALDGAVLLVETSEELLPARNVGWIVRALGERGLLAAVDAVLLARPPVSDFTRKPAAADRARLRAEQRDTVVEVVSRYNPDAVVCVGVPFGHTRPQWILPHGGPVTVDGANRRIYADFA</sequence>
<keyword evidence="2" id="KW-0378">Hydrolase</keyword>
<dbReference type="InterPro" id="IPR003507">
    <property type="entry name" value="S66_fam"/>
</dbReference>
<dbReference type="InterPro" id="IPR040921">
    <property type="entry name" value="Peptidase_S66C"/>
</dbReference>
<comment type="similarity">
    <text evidence="1">Belongs to the peptidase S66 family.</text>
</comment>
<evidence type="ECO:0000259" key="3">
    <source>
        <dbReference type="Pfam" id="PF02016"/>
    </source>
</evidence>
<evidence type="ECO:0000313" key="5">
    <source>
        <dbReference type="EMBL" id="GIJ56570.1"/>
    </source>
</evidence>
<dbReference type="CDD" id="cd07062">
    <property type="entry name" value="Peptidase_S66_mccF_like"/>
    <property type="match status" value="1"/>
</dbReference>